<name>A0A382DID3_9ZZZZ</name>
<gene>
    <name evidence="1" type="ORF">METZ01_LOCUS190666</name>
</gene>
<reference evidence="1" key="1">
    <citation type="submission" date="2018-05" db="EMBL/GenBank/DDBJ databases">
        <authorList>
            <person name="Lanie J.A."/>
            <person name="Ng W.-L."/>
            <person name="Kazmierczak K.M."/>
            <person name="Andrzejewski T.M."/>
            <person name="Davidsen T.M."/>
            <person name="Wayne K.J."/>
            <person name="Tettelin H."/>
            <person name="Glass J.I."/>
            <person name="Rusch D."/>
            <person name="Podicherti R."/>
            <person name="Tsui H.-C.T."/>
            <person name="Winkler M.E."/>
        </authorList>
    </citation>
    <scope>NUCLEOTIDE SEQUENCE</scope>
</reference>
<sequence>VKNNLFFAIKAFVVFSLCRRNFRGNLKGKLAEPEIQRDRFSEWFLSWEKPFGVDFGETQVCSLHPRHPWRDGFGRLNRAWPSGK</sequence>
<feature type="non-terminal residue" evidence="1">
    <location>
        <position position="1"/>
    </location>
</feature>
<organism evidence="1">
    <name type="scientific">marine metagenome</name>
    <dbReference type="NCBI Taxonomy" id="408172"/>
    <lineage>
        <taxon>unclassified sequences</taxon>
        <taxon>metagenomes</taxon>
        <taxon>ecological metagenomes</taxon>
    </lineage>
</organism>
<accession>A0A382DID3</accession>
<evidence type="ECO:0000313" key="1">
    <source>
        <dbReference type="EMBL" id="SVB37812.1"/>
    </source>
</evidence>
<proteinExistence type="predicted"/>
<protein>
    <submittedName>
        <fullName evidence="1">Uncharacterized protein</fullName>
    </submittedName>
</protein>
<dbReference type="EMBL" id="UINC01039394">
    <property type="protein sequence ID" value="SVB37812.1"/>
    <property type="molecule type" value="Genomic_DNA"/>
</dbReference>
<dbReference type="AlphaFoldDB" id="A0A382DID3"/>